<keyword evidence="2" id="KW-1185">Reference proteome</keyword>
<dbReference type="OrthoDB" id="38675at10239"/>
<dbReference type="KEGG" id="vg:23680467"/>
<organism evidence="1 2">
    <name type="scientific">Pseudomonas phage vB_PaeP_C2-10_Ab22</name>
    <dbReference type="NCBI Taxonomy" id="1548906"/>
    <lineage>
        <taxon>Viruses</taxon>
        <taxon>Duplodnaviria</taxon>
        <taxon>Heunggongvirae</taxon>
        <taxon>Uroviricota</taxon>
        <taxon>Caudoviricetes</taxon>
        <taxon>Bruynoghevirus</taxon>
        <taxon>Bruynoghevirus Ab22</taxon>
    </lineage>
</organism>
<reference evidence="1 2" key="1">
    <citation type="journal article" date="2015" name="PLoS ONE">
        <title>Investigation of a Large Collection of Pseudomonas aeruginosa Bacteriophages Collected from a Single Environmental Source in Abidjan, Cote d'Ivoire.</title>
        <authorList>
            <person name="Essoh C."/>
            <person name="Latino L."/>
            <person name="Midoux C."/>
            <person name="Blouin Y."/>
            <person name="Loukou G."/>
            <person name="Nguetta S.P."/>
            <person name="Lathro S."/>
            <person name="Cablanmian A."/>
            <person name="Kouassi A.K."/>
            <person name="Vergnaud G."/>
            <person name="Pourcel C."/>
        </authorList>
    </citation>
    <scope>NUCLEOTIDE SEQUENCE [LARGE SCALE GENOMIC DNA]</scope>
    <source>
        <strain evidence="1">Ab22</strain>
    </source>
</reference>
<gene>
    <name evidence="1" type="primary">ORF03</name>
</gene>
<evidence type="ECO:0000313" key="1">
    <source>
        <dbReference type="EMBL" id="CEF89718.1"/>
    </source>
</evidence>
<accession>A0A0A1IUP3</accession>
<sequence length="47" mass="5645">MRVVGGAWFFPKVTKRTPHQQRIRKYLSMVNRGQVSRAKRYAERHCL</sequence>
<protein>
    <submittedName>
        <fullName evidence="1">Uncharacterized protein</fullName>
    </submittedName>
</protein>
<dbReference type="EMBL" id="LN610578">
    <property type="protein sequence ID" value="CEF89718.1"/>
    <property type="molecule type" value="Genomic_DNA"/>
</dbReference>
<dbReference type="GeneID" id="23680467"/>
<name>A0A0A1IUP3_9CAUD</name>
<dbReference type="RefSeq" id="YP_009125571.1">
    <property type="nucleotide sequence ID" value="NC_026599.1"/>
</dbReference>
<evidence type="ECO:0000313" key="2">
    <source>
        <dbReference type="Proteomes" id="UP000030227"/>
    </source>
</evidence>
<proteinExistence type="predicted"/>
<dbReference type="Proteomes" id="UP000030227">
    <property type="component" value="Segment"/>
</dbReference>